<proteinExistence type="predicted"/>
<dbReference type="InterPro" id="IPR011701">
    <property type="entry name" value="MFS"/>
</dbReference>
<protein>
    <submittedName>
        <fullName evidence="8">Major facilitator superfamily domain-containing protein</fullName>
    </submittedName>
</protein>
<keyword evidence="2" id="KW-0813">Transport</keyword>
<dbReference type="Gene3D" id="1.20.1250.20">
    <property type="entry name" value="MFS general substrate transporter like domains"/>
    <property type="match status" value="2"/>
</dbReference>
<feature type="transmembrane region" description="Helical" evidence="6">
    <location>
        <begin position="136"/>
        <end position="155"/>
    </location>
</feature>
<keyword evidence="4 6" id="KW-1133">Transmembrane helix</keyword>
<name>A0ABQ8GK31_9PEZI</name>
<dbReference type="PANTHER" id="PTHR43791">
    <property type="entry name" value="PERMEASE-RELATED"/>
    <property type="match status" value="1"/>
</dbReference>
<keyword evidence="9" id="KW-1185">Reference proteome</keyword>
<dbReference type="Pfam" id="PF07690">
    <property type="entry name" value="MFS_1"/>
    <property type="match status" value="1"/>
</dbReference>
<sequence length="488" mass="53950">MSDPSLIDDSKVEVLTESRSDYSELDPQAEKRLLWKVDWRVLPVMTPLYMFSFLDRVNIGNARLYGLEEDLGLSSMQFSIALSILFVTYVTVEIPSNLLIKRIGPSRWIAFITFMWGLVAMLTGFVQNFAGLVVCRLFLGLFEGGLVPGVLLYLSDFYTKSEIALRVSLFIMSSPIAGAFGGLLAYAIGHMDGILGHRGWRWILIIEGIPTMLLAIMAYFCLADSPELAKYLTPDEKILLRLRQRRSTGGSASAHVLQKKDVYAAFKDWKLWLLCVVGFNSASMFYGYSTFLPTIIHGIDPSYSVAMVQVMTIPCYLGGAAVMVAAAYLSDRLQKRASIAATTMLLSCAGYGTLLATTDSGAGYAGCFLIALGMYPAMMLSLSLVIANTPRYGKRSMGIAMSTMSVNTGGIMMSYIYPKTEGPRYKRGHSVTLSLVAVAIVCLAFLSGYLSHKNRRRRAGLEDYKIADMTEEEIEELGDRSPRFIYTT</sequence>
<reference evidence="8 9" key="1">
    <citation type="journal article" date="2021" name="Nat. Commun.">
        <title>Genetic determinants of endophytism in the Arabidopsis root mycobiome.</title>
        <authorList>
            <person name="Mesny F."/>
            <person name="Miyauchi S."/>
            <person name="Thiergart T."/>
            <person name="Pickel B."/>
            <person name="Atanasova L."/>
            <person name="Karlsson M."/>
            <person name="Huettel B."/>
            <person name="Barry K.W."/>
            <person name="Haridas S."/>
            <person name="Chen C."/>
            <person name="Bauer D."/>
            <person name="Andreopoulos W."/>
            <person name="Pangilinan J."/>
            <person name="LaButti K."/>
            <person name="Riley R."/>
            <person name="Lipzen A."/>
            <person name="Clum A."/>
            <person name="Drula E."/>
            <person name="Henrissat B."/>
            <person name="Kohler A."/>
            <person name="Grigoriev I.V."/>
            <person name="Martin F.M."/>
            <person name="Hacquard S."/>
        </authorList>
    </citation>
    <scope>NUCLEOTIDE SEQUENCE [LARGE SCALE GENOMIC DNA]</scope>
    <source>
        <strain evidence="8 9">MPI-SDFR-AT-0080</strain>
    </source>
</reference>
<dbReference type="InterPro" id="IPR036259">
    <property type="entry name" value="MFS_trans_sf"/>
</dbReference>
<dbReference type="PROSITE" id="PS50850">
    <property type="entry name" value="MFS"/>
    <property type="match status" value="1"/>
</dbReference>
<feature type="transmembrane region" description="Helical" evidence="6">
    <location>
        <begin position="74"/>
        <end position="96"/>
    </location>
</feature>
<feature type="transmembrane region" description="Helical" evidence="6">
    <location>
        <begin position="362"/>
        <end position="387"/>
    </location>
</feature>
<accession>A0ABQ8GK31</accession>
<evidence type="ECO:0000256" key="6">
    <source>
        <dbReference type="SAM" id="Phobius"/>
    </source>
</evidence>
<keyword evidence="5 6" id="KW-0472">Membrane</keyword>
<feature type="transmembrane region" description="Helical" evidence="6">
    <location>
        <begin position="308"/>
        <end position="330"/>
    </location>
</feature>
<dbReference type="InterPro" id="IPR020846">
    <property type="entry name" value="MFS_dom"/>
</dbReference>
<evidence type="ECO:0000313" key="9">
    <source>
        <dbReference type="Proteomes" id="UP000774617"/>
    </source>
</evidence>
<comment type="subcellular location">
    <subcellularLocation>
        <location evidence="1">Membrane</location>
        <topology evidence="1">Multi-pass membrane protein</topology>
    </subcellularLocation>
</comment>
<evidence type="ECO:0000256" key="2">
    <source>
        <dbReference type="ARBA" id="ARBA00022448"/>
    </source>
</evidence>
<keyword evidence="3 6" id="KW-0812">Transmembrane</keyword>
<comment type="caution">
    <text evidence="8">The sequence shown here is derived from an EMBL/GenBank/DDBJ whole genome shotgun (WGS) entry which is preliminary data.</text>
</comment>
<gene>
    <name evidence="8" type="ORF">B0J12DRAFT_569161</name>
</gene>
<organism evidence="8 9">
    <name type="scientific">Macrophomina phaseolina</name>
    <dbReference type="NCBI Taxonomy" id="35725"/>
    <lineage>
        <taxon>Eukaryota</taxon>
        <taxon>Fungi</taxon>
        <taxon>Dikarya</taxon>
        <taxon>Ascomycota</taxon>
        <taxon>Pezizomycotina</taxon>
        <taxon>Dothideomycetes</taxon>
        <taxon>Dothideomycetes incertae sedis</taxon>
        <taxon>Botryosphaeriales</taxon>
        <taxon>Botryosphaeriaceae</taxon>
        <taxon>Macrophomina</taxon>
    </lineage>
</organism>
<feature type="transmembrane region" description="Helical" evidence="6">
    <location>
        <begin position="269"/>
        <end position="288"/>
    </location>
</feature>
<evidence type="ECO:0000313" key="8">
    <source>
        <dbReference type="EMBL" id="KAH7055778.1"/>
    </source>
</evidence>
<evidence type="ECO:0000256" key="1">
    <source>
        <dbReference type="ARBA" id="ARBA00004141"/>
    </source>
</evidence>
<evidence type="ECO:0000256" key="4">
    <source>
        <dbReference type="ARBA" id="ARBA00022989"/>
    </source>
</evidence>
<feature type="transmembrane region" description="Helical" evidence="6">
    <location>
        <begin position="399"/>
        <end position="417"/>
    </location>
</feature>
<feature type="domain" description="Major facilitator superfamily (MFS) profile" evidence="7">
    <location>
        <begin position="41"/>
        <end position="456"/>
    </location>
</feature>
<feature type="transmembrane region" description="Helical" evidence="6">
    <location>
        <begin position="337"/>
        <end position="356"/>
    </location>
</feature>
<evidence type="ECO:0000256" key="5">
    <source>
        <dbReference type="ARBA" id="ARBA00023136"/>
    </source>
</evidence>
<dbReference type="SUPFAM" id="SSF103473">
    <property type="entry name" value="MFS general substrate transporter"/>
    <property type="match status" value="1"/>
</dbReference>
<evidence type="ECO:0000259" key="7">
    <source>
        <dbReference type="PROSITE" id="PS50850"/>
    </source>
</evidence>
<dbReference type="Proteomes" id="UP000774617">
    <property type="component" value="Unassembled WGS sequence"/>
</dbReference>
<dbReference type="PANTHER" id="PTHR43791:SF91">
    <property type="entry name" value="MAJOR FACILITATOR SUPERFAMILY (MFS) PROFILE DOMAIN-CONTAINING PROTEIN-RELATED"/>
    <property type="match status" value="1"/>
</dbReference>
<dbReference type="EMBL" id="JAGTJR010000008">
    <property type="protein sequence ID" value="KAH7055778.1"/>
    <property type="molecule type" value="Genomic_DNA"/>
</dbReference>
<evidence type="ECO:0000256" key="3">
    <source>
        <dbReference type="ARBA" id="ARBA00022692"/>
    </source>
</evidence>
<feature type="transmembrane region" description="Helical" evidence="6">
    <location>
        <begin position="108"/>
        <end position="130"/>
    </location>
</feature>
<feature type="transmembrane region" description="Helical" evidence="6">
    <location>
        <begin position="200"/>
        <end position="222"/>
    </location>
</feature>
<feature type="transmembrane region" description="Helical" evidence="6">
    <location>
        <begin position="167"/>
        <end position="188"/>
    </location>
</feature>
<feature type="transmembrane region" description="Helical" evidence="6">
    <location>
        <begin position="429"/>
        <end position="450"/>
    </location>
</feature>